<sequence>MKLAVALRMLALGVITLAPTGGHAFDSFSVETTITEWVDEPAPAAASQNTIAIFGPFRVLSPQRVELNGSIESDTPAQFRALLRAFPSIRQIDMVDCPGTGDDEANLALARMVRKAGIATFVPNGGSVRSGGVELFLAGAERRAEPGAEFAVHSWVDEDGLEPDDYAESDPVNQEYVAYYREMGMSADKAKAFYDLTNSVPHDEALYLKPSEIASFIPLN</sequence>
<dbReference type="RefSeq" id="WP_158902477.1">
    <property type="nucleotide sequence ID" value="NZ_CP035733.1"/>
</dbReference>
<evidence type="ECO:0000313" key="2">
    <source>
        <dbReference type="EMBL" id="QGY81872.1"/>
    </source>
</evidence>
<name>A0A6I6LI10_9SPHN</name>
<dbReference type="SUPFAM" id="SSF52096">
    <property type="entry name" value="ClpP/crotonase"/>
    <property type="match status" value="1"/>
</dbReference>
<keyword evidence="1" id="KW-0732">Signal</keyword>
<dbReference type="Proteomes" id="UP000428803">
    <property type="component" value="Chromosome"/>
</dbReference>
<organism evidence="2 3">
    <name type="scientific">Sphingorhabdus lacus</name>
    <dbReference type="NCBI Taxonomy" id="392610"/>
    <lineage>
        <taxon>Bacteria</taxon>
        <taxon>Pseudomonadati</taxon>
        <taxon>Pseudomonadota</taxon>
        <taxon>Alphaproteobacteria</taxon>
        <taxon>Sphingomonadales</taxon>
        <taxon>Sphingomonadaceae</taxon>
        <taxon>Sphingorhabdus</taxon>
    </lineage>
</organism>
<protein>
    <recommendedName>
        <fullName evidence="4">Alpha/beta hydrolase</fullName>
    </recommendedName>
</protein>
<feature type="chain" id="PRO_5026043178" description="Alpha/beta hydrolase" evidence="1">
    <location>
        <begin position="25"/>
        <end position="220"/>
    </location>
</feature>
<evidence type="ECO:0000313" key="3">
    <source>
        <dbReference type="Proteomes" id="UP000428803"/>
    </source>
</evidence>
<dbReference type="Gene3D" id="3.90.226.10">
    <property type="entry name" value="2-enoyl-CoA Hydratase, Chain A, domain 1"/>
    <property type="match status" value="1"/>
</dbReference>
<accession>A0A6I6LI10</accession>
<proteinExistence type="predicted"/>
<feature type="signal peptide" evidence="1">
    <location>
        <begin position="1"/>
        <end position="24"/>
    </location>
</feature>
<evidence type="ECO:0008006" key="4">
    <source>
        <dbReference type="Google" id="ProtNLM"/>
    </source>
</evidence>
<dbReference type="KEGG" id="slaa:EUU25_15375"/>
<dbReference type="EMBL" id="CP035733">
    <property type="protein sequence ID" value="QGY81872.1"/>
    <property type="molecule type" value="Genomic_DNA"/>
</dbReference>
<evidence type="ECO:0000256" key="1">
    <source>
        <dbReference type="SAM" id="SignalP"/>
    </source>
</evidence>
<gene>
    <name evidence="2" type="ORF">EUU25_15375</name>
</gene>
<keyword evidence="3" id="KW-1185">Reference proteome</keyword>
<dbReference type="InterPro" id="IPR029045">
    <property type="entry name" value="ClpP/crotonase-like_dom_sf"/>
</dbReference>
<dbReference type="OrthoDB" id="6198264at2"/>
<reference evidence="3" key="1">
    <citation type="submission" date="2019-01" db="EMBL/GenBank/DDBJ databases">
        <title>Sphingorhabdus lacus sp.nov., isolated from an oligotrophic freshwater lake.</title>
        <authorList>
            <person name="Park M."/>
        </authorList>
    </citation>
    <scope>NUCLEOTIDE SEQUENCE [LARGE SCALE GENOMIC DNA]</scope>
    <source>
        <strain evidence="3">IMCC1753</strain>
    </source>
</reference>
<dbReference type="AlphaFoldDB" id="A0A6I6LI10"/>